<dbReference type="RefSeq" id="WP_117949768.1">
    <property type="nucleotide sequence ID" value="NZ_JBBMEZ010000016.1"/>
</dbReference>
<comment type="caution">
    <text evidence="1">The sequence shown here is derived from an EMBL/GenBank/DDBJ whole genome shotgun (WGS) entry which is preliminary data.</text>
</comment>
<dbReference type="Proteomes" id="UP001490816">
    <property type="component" value="Unassembled WGS sequence"/>
</dbReference>
<name>A0ABV1FB85_9FIRM</name>
<keyword evidence="2" id="KW-1185">Reference proteome</keyword>
<reference evidence="1 2" key="1">
    <citation type="submission" date="2024-03" db="EMBL/GenBank/DDBJ databases">
        <title>Human intestinal bacterial collection.</title>
        <authorList>
            <person name="Pauvert C."/>
            <person name="Hitch T.C.A."/>
            <person name="Clavel T."/>
        </authorList>
    </citation>
    <scope>NUCLEOTIDE SEQUENCE [LARGE SCALE GENOMIC DNA]</scope>
    <source>
        <strain evidence="1 2">CLA-JM-H38</strain>
    </source>
</reference>
<protein>
    <submittedName>
        <fullName evidence="1">Uncharacterized protein</fullName>
    </submittedName>
</protein>
<accession>A0ABV1FB85</accession>
<evidence type="ECO:0000313" key="2">
    <source>
        <dbReference type="Proteomes" id="UP001490816"/>
    </source>
</evidence>
<sequence length="125" mass="15191">MKILVYKKDFFKESVEVRKAIIDSIYDLYTRIQLYQSQNIEFDKIYNDDKIKYDKHGNELFTYKCQKANVQLRILYGYKIIHKEPVFLIADYAIKKKNNKKYIKVFDKFNNYTFEELLDTSLCII</sequence>
<gene>
    <name evidence="1" type="ORF">WMO39_07000</name>
</gene>
<dbReference type="EMBL" id="JBBMEZ010000016">
    <property type="protein sequence ID" value="MEQ2470075.1"/>
    <property type="molecule type" value="Genomic_DNA"/>
</dbReference>
<proteinExistence type="predicted"/>
<evidence type="ECO:0000313" key="1">
    <source>
        <dbReference type="EMBL" id="MEQ2470075.1"/>
    </source>
</evidence>
<organism evidence="1 2">
    <name type="scientific">Ruminococcoides intestinale</name>
    <dbReference type="NCBI Taxonomy" id="3133162"/>
    <lineage>
        <taxon>Bacteria</taxon>
        <taxon>Bacillati</taxon>
        <taxon>Bacillota</taxon>
        <taxon>Clostridia</taxon>
        <taxon>Eubacteriales</taxon>
        <taxon>Oscillospiraceae</taxon>
        <taxon>Ruminococcoides</taxon>
    </lineage>
</organism>